<comment type="caution">
    <text evidence="1">The sequence shown here is derived from an EMBL/GenBank/DDBJ whole genome shotgun (WGS) entry which is preliminary data.</text>
</comment>
<protein>
    <submittedName>
        <fullName evidence="1">Uncharacterized protein</fullName>
    </submittedName>
</protein>
<dbReference type="EMBL" id="ONZP01000046">
    <property type="protein sequence ID" value="SPJ71756.1"/>
    <property type="molecule type" value="Genomic_DNA"/>
</dbReference>
<sequence length="310" mass="34938">MTFLQIDPIGATVAATATVEQSLKLIRRVSTAIELHKNGNSNLEYLCNDLCSIAQVIELVQIIDELKTKGVCKSLANILKHAQKLDHHVQHIKEKSKTGSSMRRVVYQFMSGPEDLESTKTMVAELTTLKATLTLHIQMAHVGLVVEHEKRNNSGGTHILNNIILQEVNQVVEQRLGKGRGLKIAEVLQGKKPDGNGFIYLTKEEYECLLLYDSSEDKSNQPMGTIRVANNYTFDQAFQLNGFIDDDWKEVSHNLHIENNEARNQSIQVNVPTNNKTFNQLLSERRMTIEAAMRWPQPPPMPQQVTRSLS</sequence>
<name>A0AAE8M030_9HYPO</name>
<dbReference type="AlphaFoldDB" id="A0AAE8M030"/>
<evidence type="ECO:0000313" key="2">
    <source>
        <dbReference type="Proteomes" id="UP001187734"/>
    </source>
</evidence>
<proteinExistence type="predicted"/>
<organism evidence="1 2">
    <name type="scientific">Fusarium torulosum</name>
    <dbReference type="NCBI Taxonomy" id="33205"/>
    <lineage>
        <taxon>Eukaryota</taxon>
        <taxon>Fungi</taxon>
        <taxon>Dikarya</taxon>
        <taxon>Ascomycota</taxon>
        <taxon>Pezizomycotina</taxon>
        <taxon>Sordariomycetes</taxon>
        <taxon>Hypocreomycetidae</taxon>
        <taxon>Hypocreales</taxon>
        <taxon>Nectriaceae</taxon>
        <taxon>Fusarium</taxon>
    </lineage>
</organism>
<keyword evidence="2" id="KW-1185">Reference proteome</keyword>
<dbReference type="Proteomes" id="UP001187734">
    <property type="component" value="Unassembled WGS sequence"/>
</dbReference>
<evidence type="ECO:0000313" key="1">
    <source>
        <dbReference type="EMBL" id="SPJ71756.1"/>
    </source>
</evidence>
<accession>A0AAE8M030</accession>
<gene>
    <name evidence="1" type="ORF">FTOL_01484</name>
</gene>
<reference evidence="1" key="1">
    <citation type="submission" date="2018-03" db="EMBL/GenBank/DDBJ databases">
        <authorList>
            <person name="Guldener U."/>
        </authorList>
    </citation>
    <scope>NUCLEOTIDE SEQUENCE</scope>
</reference>